<reference evidence="8 9" key="1">
    <citation type="submission" date="2018-04" db="EMBL/GenBank/DDBJ databases">
        <title>Pedobacter chongqingensis sp. nov., isolated from a rottenly hemp rope.</title>
        <authorList>
            <person name="Cai Y."/>
        </authorList>
    </citation>
    <scope>NUCLEOTIDE SEQUENCE [LARGE SCALE GENOMIC DNA]</scope>
    <source>
        <strain evidence="8 9">FJ4-8</strain>
    </source>
</reference>
<dbReference type="InterPro" id="IPR020846">
    <property type="entry name" value="MFS_dom"/>
</dbReference>
<dbReference type="AlphaFoldDB" id="A0A2U2PAA4"/>
<feature type="transmembrane region" description="Helical" evidence="6">
    <location>
        <begin position="320"/>
        <end position="338"/>
    </location>
</feature>
<dbReference type="PROSITE" id="PS50850">
    <property type="entry name" value="MFS"/>
    <property type="match status" value="1"/>
</dbReference>
<evidence type="ECO:0000256" key="4">
    <source>
        <dbReference type="ARBA" id="ARBA00022989"/>
    </source>
</evidence>
<dbReference type="EMBL" id="QEAS01000029">
    <property type="protein sequence ID" value="PWG78234.1"/>
    <property type="molecule type" value="Genomic_DNA"/>
</dbReference>
<keyword evidence="3 6" id="KW-0812">Transmembrane</keyword>
<dbReference type="GO" id="GO:0022857">
    <property type="term" value="F:transmembrane transporter activity"/>
    <property type="evidence" value="ECO:0007669"/>
    <property type="project" value="InterPro"/>
</dbReference>
<dbReference type="PANTHER" id="PTHR43702">
    <property type="entry name" value="L-FUCOSE-PROTON SYMPORTER"/>
    <property type="match status" value="1"/>
</dbReference>
<feature type="domain" description="Major facilitator superfamily (MFS) profile" evidence="7">
    <location>
        <begin position="10"/>
        <end position="454"/>
    </location>
</feature>
<feature type="transmembrane region" description="Helical" evidence="6">
    <location>
        <begin position="268"/>
        <end position="284"/>
    </location>
</feature>
<feature type="transmembrane region" description="Helical" evidence="6">
    <location>
        <begin position="147"/>
        <end position="172"/>
    </location>
</feature>
<dbReference type="Gene3D" id="1.20.1250.20">
    <property type="entry name" value="MFS general substrate transporter like domains"/>
    <property type="match status" value="2"/>
</dbReference>
<feature type="transmembrane region" description="Helical" evidence="6">
    <location>
        <begin position="403"/>
        <end position="422"/>
    </location>
</feature>
<accession>A0A2U2PAA4</accession>
<dbReference type="RefSeq" id="WP_109418207.1">
    <property type="nucleotide sequence ID" value="NZ_QEAS01000029.1"/>
</dbReference>
<dbReference type="GO" id="GO:0005886">
    <property type="term" value="C:plasma membrane"/>
    <property type="evidence" value="ECO:0007669"/>
    <property type="project" value="UniProtKB-SubCell"/>
</dbReference>
<feature type="transmembrane region" description="Helical" evidence="6">
    <location>
        <begin position="296"/>
        <end position="314"/>
    </location>
</feature>
<dbReference type="SUPFAM" id="SSF103473">
    <property type="entry name" value="MFS general substrate transporter"/>
    <property type="match status" value="1"/>
</dbReference>
<dbReference type="OrthoDB" id="9786665at2"/>
<keyword evidence="5 6" id="KW-0472">Membrane</keyword>
<feature type="transmembrane region" description="Helical" evidence="6">
    <location>
        <begin position="43"/>
        <end position="67"/>
    </location>
</feature>
<dbReference type="Proteomes" id="UP000245647">
    <property type="component" value="Unassembled WGS sequence"/>
</dbReference>
<evidence type="ECO:0000313" key="9">
    <source>
        <dbReference type="Proteomes" id="UP000245647"/>
    </source>
</evidence>
<feature type="transmembrane region" description="Helical" evidence="6">
    <location>
        <begin position="345"/>
        <end position="363"/>
    </location>
</feature>
<feature type="transmembrane region" description="Helical" evidence="6">
    <location>
        <begin position="226"/>
        <end position="248"/>
    </location>
</feature>
<keyword evidence="4 6" id="KW-1133">Transmembrane helix</keyword>
<feature type="transmembrane region" description="Helical" evidence="6">
    <location>
        <begin position="184"/>
        <end position="205"/>
    </location>
</feature>
<dbReference type="InterPro" id="IPR036259">
    <property type="entry name" value="MFS_trans_sf"/>
</dbReference>
<comment type="caution">
    <text evidence="8">The sequence shown here is derived from an EMBL/GenBank/DDBJ whole genome shotgun (WGS) entry which is preliminary data.</text>
</comment>
<dbReference type="InterPro" id="IPR011701">
    <property type="entry name" value="MFS"/>
</dbReference>
<proteinExistence type="predicted"/>
<name>A0A2U2PAA4_9SPHI</name>
<feature type="transmembrane region" description="Helical" evidence="6">
    <location>
        <begin position="428"/>
        <end position="447"/>
    </location>
</feature>
<dbReference type="PANTHER" id="PTHR43702:SF3">
    <property type="entry name" value="PROTEIN TSGA"/>
    <property type="match status" value="1"/>
</dbReference>
<feature type="transmembrane region" description="Helical" evidence="6">
    <location>
        <begin position="79"/>
        <end position="100"/>
    </location>
</feature>
<evidence type="ECO:0000259" key="7">
    <source>
        <dbReference type="PROSITE" id="PS50850"/>
    </source>
</evidence>
<dbReference type="InterPro" id="IPR050375">
    <property type="entry name" value="MFS_TsgA-like"/>
</dbReference>
<comment type="subcellular location">
    <subcellularLocation>
        <location evidence="1">Cell inner membrane</location>
        <topology evidence="1">Multi-pass membrane protein</topology>
    </subcellularLocation>
</comment>
<evidence type="ECO:0000256" key="6">
    <source>
        <dbReference type="SAM" id="Phobius"/>
    </source>
</evidence>
<dbReference type="CDD" id="cd17394">
    <property type="entry name" value="MFS_FucP_like"/>
    <property type="match status" value="1"/>
</dbReference>
<feature type="transmembrane region" description="Helical" evidence="6">
    <location>
        <begin position="369"/>
        <end position="391"/>
    </location>
</feature>
<dbReference type="Pfam" id="PF07690">
    <property type="entry name" value="MFS_1"/>
    <property type="match status" value="1"/>
</dbReference>
<feature type="transmembrane region" description="Helical" evidence="6">
    <location>
        <begin position="12"/>
        <end position="31"/>
    </location>
</feature>
<evidence type="ECO:0000313" key="8">
    <source>
        <dbReference type="EMBL" id="PWG78234.1"/>
    </source>
</evidence>
<organism evidence="8 9">
    <name type="scientific">Pararcticibacter amylolyticus</name>
    <dbReference type="NCBI Taxonomy" id="2173175"/>
    <lineage>
        <taxon>Bacteria</taxon>
        <taxon>Pseudomonadati</taxon>
        <taxon>Bacteroidota</taxon>
        <taxon>Sphingobacteriia</taxon>
        <taxon>Sphingobacteriales</taxon>
        <taxon>Sphingobacteriaceae</taxon>
        <taxon>Pararcticibacter</taxon>
    </lineage>
</organism>
<evidence type="ECO:0000256" key="5">
    <source>
        <dbReference type="ARBA" id="ARBA00023136"/>
    </source>
</evidence>
<keyword evidence="9" id="KW-1185">Reference proteome</keyword>
<protein>
    <submittedName>
        <fullName evidence="8">MFS transporter</fullName>
    </submittedName>
</protein>
<evidence type="ECO:0000256" key="3">
    <source>
        <dbReference type="ARBA" id="ARBA00022692"/>
    </source>
</evidence>
<feature type="transmembrane region" description="Helical" evidence="6">
    <location>
        <begin position="106"/>
        <end position="126"/>
    </location>
</feature>
<gene>
    <name evidence="8" type="ORF">DDR33_23270</name>
</gene>
<evidence type="ECO:0000256" key="2">
    <source>
        <dbReference type="ARBA" id="ARBA00022475"/>
    </source>
</evidence>
<evidence type="ECO:0000256" key="1">
    <source>
        <dbReference type="ARBA" id="ARBA00004429"/>
    </source>
</evidence>
<sequence length="465" mass="50254">MKKDGSGSVPLYALTLLFFMWGFITCMNDVLIPHLKELFQLTYLQAMLVQFCFFGAYFTGSLIYFLISHFHGDPINKIGYKNGILLGLVISGIGCCLFYPAASMSLYGLFLGAFFILGLGFTLLQITANPYVSLLGPEETASSRLNLVQAFNSFGTTIAPIIGGFLIFQFFAEGGELSAGATRMPYLIFAVVFFVVAVFMSRVKLPLFKADETEMSGLGALKFPQLKLGIGGIFFYVGAEVTIGSFMISFITHDDIAGISHAVAKNYLSLYWGGAMIGRFLGSISLNNNISSSKKVIYMVATSLAIFALIFSIVDLSFGQISVFIGFIVLNLAAFFIGKSAPARTLSLFAAINIILLLVSIFTKGSISMWALISIGLFNSIMWSNIFTLSISGLGAYTSQGSSLLVMAILGGALVPLLQGSLADSIGIQYSFFLPAVCYGYILYFGYFCSKRVVVETGGPLRSGH</sequence>
<keyword evidence="2" id="KW-1003">Cell membrane</keyword>